<dbReference type="Pfam" id="PF00533">
    <property type="entry name" value="BRCT"/>
    <property type="match status" value="1"/>
</dbReference>
<gene>
    <name evidence="13" type="primary">rfc1_1</name>
    <name evidence="13" type="ORF">SLS60_004018</name>
</gene>
<feature type="compositionally biased region" description="Acidic residues" evidence="10">
    <location>
        <begin position="148"/>
        <end position="165"/>
    </location>
</feature>
<dbReference type="InterPro" id="IPR001357">
    <property type="entry name" value="BRCT_dom"/>
</dbReference>
<feature type="compositionally biased region" description="Acidic residues" evidence="10">
    <location>
        <begin position="261"/>
        <end position="272"/>
    </location>
</feature>
<dbReference type="InterPro" id="IPR013725">
    <property type="entry name" value="DNA_replication_fac_RFC1_C"/>
</dbReference>
<comment type="subcellular location">
    <subcellularLocation>
        <location evidence="1 8">Nucleus</location>
    </subcellularLocation>
</comment>
<dbReference type="EMBL" id="JAKJXO020000004">
    <property type="protein sequence ID" value="KAL1606613.1"/>
    <property type="molecule type" value="Genomic_DNA"/>
</dbReference>
<dbReference type="InterPro" id="IPR027417">
    <property type="entry name" value="P-loop_NTPase"/>
</dbReference>
<feature type="compositionally biased region" description="Basic and acidic residues" evidence="10">
    <location>
        <begin position="295"/>
        <end position="304"/>
    </location>
</feature>
<comment type="similarity">
    <text evidence="2 8">Belongs to the activator 1 large subunit family.</text>
</comment>
<keyword evidence="6 8" id="KW-0067">ATP-binding</keyword>
<evidence type="ECO:0000256" key="4">
    <source>
        <dbReference type="ARBA" id="ARBA00022705"/>
    </source>
</evidence>
<feature type="coiled-coil region" evidence="9">
    <location>
        <begin position="446"/>
        <end position="482"/>
    </location>
</feature>
<dbReference type="Pfam" id="PF08519">
    <property type="entry name" value="RFC1"/>
    <property type="match status" value="1"/>
</dbReference>
<dbReference type="SMART" id="SM00292">
    <property type="entry name" value="BRCT"/>
    <property type="match status" value="1"/>
</dbReference>
<sequence length="1306" mass="143658">MPTDIRSFFGGGAKASQGSQKKDEKPASKKAAPKKPGRASRVVVDDSDDDDDVVDAKPKKITPKKSLPKQTKKEASPELEETTTSEFFASKNKPKRSEAVKNKPTESTPKATPVKANGKASKNATPATNSRGTGRPRKQVTSYSVKNDEDEFPDDDLDEADDIFGDDFKPRGKNDDYVEVAASDSDDLPIGLPHRVTTKKRVEKQTAVNNDDNVDREDVDVGMKDVDAEDSFVEPDEDERATKNIPKKISTAGKKRKTPELDEGGDDDEEDEVKPKRARPKKDTSAKAPPKKKAKKEDAVENKDIQAIYDSIPLVRPPTPPPKDETAKFDWRQKAGGGNADAAPVGGDSGSMPSGSETCLAGLTFVFTGVLQRWGRTEAQELVKRHGGKVTGQPSKNTNYIVLGQDAGPSKLRKIKELNIKTIDEDGLTALIEKLTAAGNQGDSKAQAAYKEKQRKEEEKIKAQAAEMEKEEKARLKALKAAETTKNPNASSVGAFTSSKSSEPAVDSRLWTTKYAPSSLNQICGNKATVEKLQRWLQRFPKSLKTNFKLAGPDGSGSFRAVILHGPPGIGKTTAAHLVAKMEGYDIVESNASDTRSKKLVEEGLRGVLSTNSLHGYFAGDGKKVDSDKKKMVLIMDEVDGMSAGDRGGVGALAAVCKKTEVPMILICNDRRLPKMKPFDYVTFDLPFRRPTVDQIRSRIMTIAFREGLKMPAPVINALIEGSHADIRQVVNMISTAKLDQEAMDFNKGKQMSKAWQKHVILKPWDITQKILGGGMFAASSSSTLNEKIELYFNDHEFSPLMLQENYLGTNPIQALQYNGPEKKLKLLELASDAADSISDGDLVDRMIHGSQQHWSLMPTHAVFSFVRPASFVAGSTAGHQTRFTTWLGKNSSQGKLTRQVKEIQAHMRLRSSGDRHEVRQQYVPVLWQQLVKRLEEEGKEAVPEIMELMDSYFLTKDDFDAIVELGVGPMVQEKVKIASQDKATFTRLYNQQSHPLPFMKASNVVAPKKATKERPDLEEAIEESDEEEVVNEIKEEDEDVDISKDKYVKQPKKKAAKKTAATKPRGKKRAAEDNDDGESEEGVKPKGRGKAKGAPSKPKKKFGFREATIADVAALQKMIGESLRALGKGYYTQAELDGSIGYLFGPDTLLLHDRTYFVLYPLGFPDVISACGGWSFRRTLYGADTAPNRLPEARDPKVERASIRAIFTHPDWARRGLGTMMMRYCEGKAREGGFMGLEMGATLSGVALYERCGYTRSGKIDIVRCPNGEGIQIVHMLKDLPGISDTSKGSRGDEKQTNQAEIVEA</sequence>
<keyword evidence="14" id="KW-1185">Reference proteome</keyword>
<feature type="compositionally biased region" description="Basic and acidic residues" evidence="10">
    <location>
        <begin position="95"/>
        <end position="104"/>
    </location>
</feature>
<dbReference type="SUPFAM" id="SSF55729">
    <property type="entry name" value="Acyl-CoA N-acyltransferases (Nat)"/>
    <property type="match status" value="1"/>
</dbReference>
<dbReference type="InterPro" id="IPR036420">
    <property type="entry name" value="BRCT_dom_sf"/>
</dbReference>
<dbReference type="CDD" id="cd17752">
    <property type="entry name" value="BRCT_RFC1"/>
    <property type="match status" value="1"/>
</dbReference>
<feature type="region of interest" description="Disordered" evidence="10">
    <location>
        <begin position="334"/>
        <end position="353"/>
    </location>
</feature>
<accession>A0ABR3RQX0</accession>
<dbReference type="Gene3D" id="1.10.8.60">
    <property type="match status" value="1"/>
</dbReference>
<evidence type="ECO:0000256" key="8">
    <source>
        <dbReference type="PIRNR" id="PIRNR036578"/>
    </source>
</evidence>
<dbReference type="PIRSF" id="PIRSF036578">
    <property type="entry name" value="RFC1"/>
    <property type="match status" value="1"/>
</dbReference>
<feature type="compositionally biased region" description="Basic and acidic residues" evidence="10">
    <location>
        <begin position="166"/>
        <end position="176"/>
    </location>
</feature>
<dbReference type="InterPro" id="IPR012178">
    <property type="entry name" value="RFC1"/>
</dbReference>
<feature type="domain" description="N-acetyltransferase" evidence="12">
    <location>
        <begin position="1103"/>
        <end position="1282"/>
    </location>
</feature>
<feature type="compositionally biased region" description="Acidic residues" evidence="10">
    <location>
        <begin position="1019"/>
        <end position="1041"/>
    </location>
</feature>
<dbReference type="InterPro" id="IPR047854">
    <property type="entry name" value="RFC_lid"/>
</dbReference>
<reference evidence="13 14" key="1">
    <citation type="submission" date="2024-02" db="EMBL/GenBank/DDBJ databases">
        <title>De novo assembly and annotation of 12 fungi associated with fruit tree decline syndrome in Ontario, Canada.</title>
        <authorList>
            <person name="Sulman M."/>
            <person name="Ellouze W."/>
            <person name="Ilyukhin E."/>
        </authorList>
    </citation>
    <scope>NUCLEOTIDE SEQUENCE [LARGE SCALE GENOMIC DNA]</scope>
    <source>
        <strain evidence="13 14">M42-189</strain>
    </source>
</reference>
<evidence type="ECO:0000256" key="9">
    <source>
        <dbReference type="SAM" id="Coils"/>
    </source>
</evidence>
<keyword evidence="7 8" id="KW-0539">Nucleus</keyword>
<feature type="region of interest" description="Disordered" evidence="10">
    <location>
        <begin position="1008"/>
        <end position="1100"/>
    </location>
</feature>
<evidence type="ECO:0000259" key="12">
    <source>
        <dbReference type="PROSITE" id="PS51186"/>
    </source>
</evidence>
<dbReference type="SUPFAM" id="SSF48019">
    <property type="entry name" value="post-AAA+ oligomerization domain-like"/>
    <property type="match status" value="1"/>
</dbReference>
<evidence type="ECO:0000256" key="5">
    <source>
        <dbReference type="ARBA" id="ARBA00022741"/>
    </source>
</evidence>
<comment type="caution">
    <text evidence="13">The sequence shown here is derived from an EMBL/GenBank/DDBJ whole genome shotgun (WGS) entry which is preliminary data.</text>
</comment>
<keyword evidence="5 8" id="KW-0547">Nucleotide-binding</keyword>
<dbReference type="Gene3D" id="1.20.272.10">
    <property type="match status" value="1"/>
</dbReference>
<evidence type="ECO:0000313" key="13">
    <source>
        <dbReference type="EMBL" id="KAL1606613.1"/>
    </source>
</evidence>
<dbReference type="PROSITE" id="PS51186">
    <property type="entry name" value="GNAT"/>
    <property type="match status" value="1"/>
</dbReference>
<name>A0ABR3RQX0_9PLEO</name>
<organism evidence="13 14">
    <name type="scientific">Paraconiothyrium brasiliense</name>
    <dbReference type="NCBI Taxonomy" id="300254"/>
    <lineage>
        <taxon>Eukaryota</taxon>
        <taxon>Fungi</taxon>
        <taxon>Dikarya</taxon>
        <taxon>Ascomycota</taxon>
        <taxon>Pezizomycotina</taxon>
        <taxon>Dothideomycetes</taxon>
        <taxon>Pleosporomycetidae</taxon>
        <taxon>Pleosporales</taxon>
        <taxon>Massarineae</taxon>
        <taxon>Didymosphaeriaceae</taxon>
        <taxon>Paraconiothyrium</taxon>
    </lineage>
</organism>
<dbReference type="CDD" id="cd00009">
    <property type="entry name" value="AAA"/>
    <property type="match status" value="1"/>
</dbReference>
<feature type="compositionally biased region" description="Acidic residues" evidence="10">
    <location>
        <begin position="227"/>
        <end position="239"/>
    </location>
</feature>
<dbReference type="Proteomes" id="UP001521785">
    <property type="component" value="Unassembled WGS sequence"/>
</dbReference>
<keyword evidence="9" id="KW-0175">Coiled coil</keyword>
<dbReference type="CDD" id="cd18140">
    <property type="entry name" value="HLD_clamp_RFC"/>
    <property type="match status" value="1"/>
</dbReference>
<dbReference type="InterPro" id="IPR008921">
    <property type="entry name" value="DNA_pol3_clamp-load_cplx_C"/>
</dbReference>
<evidence type="ECO:0000256" key="2">
    <source>
        <dbReference type="ARBA" id="ARBA00006116"/>
    </source>
</evidence>
<dbReference type="Pfam" id="PF25361">
    <property type="entry name" value="AAA_lid_RFC1"/>
    <property type="match status" value="1"/>
</dbReference>
<dbReference type="CDD" id="cd04301">
    <property type="entry name" value="NAT_SF"/>
    <property type="match status" value="1"/>
</dbReference>
<evidence type="ECO:0000313" key="14">
    <source>
        <dbReference type="Proteomes" id="UP001521785"/>
    </source>
</evidence>
<evidence type="ECO:0000259" key="11">
    <source>
        <dbReference type="PROSITE" id="PS50172"/>
    </source>
</evidence>
<feature type="compositionally biased region" description="Basic residues" evidence="10">
    <location>
        <begin position="1086"/>
        <end position="1100"/>
    </location>
</feature>
<evidence type="ECO:0000256" key="7">
    <source>
        <dbReference type="ARBA" id="ARBA00023242"/>
    </source>
</evidence>
<keyword evidence="4 8" id="KW-0235">DNA replication</keyword>
<dbReference type="PROSITE" id="PS50172">
    <property type="entry name" value="BRCT"/>
    <property type="match status" value="1"/>
</dbReference>
<feature type="compositionally biased region" description="Polar residues" evidence="10">
    <location>
        <begin position="120"/>
        <end position="132"/>
    </location>
</feature>
<dbReference type="InterPro" id="IPR003959">
    <property type="entry name" value="ATPase_AAA_core"/>
</dbReference>
<proteinExistence type="inferred from homology"/>
<evidence type="ECO:0000256" key="3">
    <source>
        <dbReference type="ARBA" id="ARBA00020401"/>
    </source>
</evidence>
<evidence type="ECO:0000256" key="10">
    <source>
        <dbReference type="SAM" id="MobiDB-lite"/>
    </source>
</evidence>
<dbReference type="InterPro" id="IPR016181">
    <property type="entry name" value="Acyl_CoA_acyltransferase"/>
</dbReference>
<dbReference type="SMART" id="SM00382">
    <property type="entry name" value="AAA"/>
    <property type="match status" value="1"/>
</dbReference>
<feature type="region of interest" description="Disordered" evidence="10">
    <location>
        <begin position="1283"/>
        <end position="1306"/>
    </location>
</feature>
<dbReference type="PANTHER" id="PTHR23389:SF6">
    <property type="entry name" value="REPLICATION FACTOR C SUBUNIT 1"/>
    <property type="match status" value="1"/>
</dbReference>
<dbReference type="Gene3D" id="3.40.630.30">
    <property type="match status" value="1"/>
</dbReference>
<dbReference type="Gene3D" id="3.40.50.300">
    <property type="entry name" value="P-loop containing nucleotide triphosphate hydrolases"/>
    <property type="match status" value="1"/>
</dbReference>
<dbReference type="Pfam" id="PF00004">
    <property type="entry name" value="AAA"/>
    <property type="match status" value="1"/>
</dbReference>
<protein>
    <recommendedName>
        <fullName evidence="3 8">Replication factor C subunit 1</fullName>
    </recommendedName>
</protein>
<dbReference type="SUPFAM" id="SSF52540">
    <property type="entry name" value="P-loop containing nucleoside triphosphate hydrolases"/>
    <property type="match status" value="1"/>
</dbReference>
<dbReference type="InterPro" id="IPR000182">
    <property type="entry name" value="GNAT_dom"/>
</dbReference>
<dbReference type="Pfam" id="PF00583">
    <property type="entry name" value="Acetyltransf_1"/>
    <property type="match status" value="1"/>
</dbReference>
<dbReference type="PANTHER" id="PTHR23389">
    <property type="entry name" value="CHROMOSOME TRANSMISSION FIDELITY FACTOR 18"/>
    <property type="match status" value="1"/>
</dbReference>
<dbReference type="InterPro" id="IPR003593">
    <property type="entry name" value="AAA+_ATPase"/>
</dbReference>
<dbReference type="SUPFAM" id="SSF52113">
    <property type="entry name" value="BRCT domain"/>
    <property type="match status" value="1"/>
</dbReference>
<feature type="domain" description="BRCT" evidence="11">
    <location>
        <begin position="355"/>
        <end position="434"/>
    </location>
</feature>
<feature type="region of interest" description="Disordered" evidence="10">
    <location>
        <begin position="1"/>
        <end position="328"/>
    </location>
</feature>
<dbReference type="Gene3D" id="3.40.50.10190">
    <property type="entry name" value="BRCT domain"/>
    <property type="match status" value="1"/>
</dbReference>
<evidence type="ECO:0000256" key="6">
    <source>
        <dbReference type="ARBA" id="ARBA00022840"/>
    </source>
</evidence>
<evidence type="ECO:0000256" key="1">
    <source>
        <dbReference type="ARBA" id="ARBA00004123"/>
    </source>
</evidence>